<protein>
    <recommendedName>
        <fullName evidence="4">Ubiquitin-like protease family profile domain-containing protein</fullName>
    </recommendedName>
</protein>
<feature type="region of interest" description="Disordered" evidence="1">
    <location>
        <begin position="461"/>
        <end position="490"/>
    </location>
</feature>
<reference evidence="2" key="1">
    <citation type="journal article" date="2023" name="Front. Mar. Sci.">
        <title>A new Merluccius polli reference genome to investigate the effects of global change in West African waters.</title>
        <authorList>
            <person name="Mateo J.L."/>
            <person name="Blanco-Fernandez C."/>
            <person name="Garcia-Vazquez E."/>
            <person name="Machado-Schiaffino G."/>
        </authorList>
    </citation>
    <scope>NUCLEOTIDE SEQUENCE</scope>
    <source>
        <strain evidence="2">C29</strain>
        <tissue evidence="2">Fin</tissue>
    </source>
</reference>
<dbReference type="Proteomes" id="UP001174136">
    <property type="component" value="Unassembled WGS sequence"/>
</dbReference>
<name>A0AA47N8B7_MERPO</name>
<accession>A0AA47N8B7</accession>
<organism evidence="2 3">
    <name type="scientific">Merluccius polli</name>
    <name type="common">Benguela hake</name>
    <name type="synonym">Merluccius cadenati</name>
    <dbReference type="NCBI Taxonomy" id="89951"/>
    <lineage>
        <taxon>Eukaryota</taxon>
        <taxon>Metazoa</taxon>
        <taxon>Chordata</taxon>
        <taxon>Craniata</taxon>
        <taxon>Vertebrata</taxon>
        <taxon>Euteleostomi</taxon>
        <taxon>Actinopterygii</taxon>
        <taxon>Neopterygii</taxon>
        <taxon>Teleostei</taxon>
        <taxon>Neoteleostei</taxon>
        <taxon>Acanthomorphata</taxon>
        <taxon>Zeiogadaria</taxon>
        <taxon>Gadariae</taxon>
        <taxon>Gadiformes</taxon>
        <taxon>Gadoidei</taxon>
        <taxon>Merlucciidae</taxon>
        <taxon>Merluccius</taxon>
    </lineage>
</organism>
<evidence type="ECO:0000313" key="3">
    <source>
        <dbReference type="Proteomes" id="UP001174136"/>
    </source>
</evidence>
<evidence type="ECO:0000313" key="2">
    <source>
        <dbReference type="EMBL" id="KAK0153760.1"/>
    </source>
</evidence>
<gene>
    <name evidence="2" type="ORF">N1851_004165</name>
</gene>
<sequence>MKSQDHCSTLRHAEFLTLRPRELICGEVIEAYMRATLNQCDPAHRIFQLDHYTNGVILEGSRERMSRHLMRNVRPPYYVLIDAYCQFDQQNKLTVKKTQVNLDTYDAAVSFVNVDNNHWRFVYLHAPLRSVFVIDPAAAELDLPLSTAAVQCYTRFFRVAAKPFRQNGVGKHQVESRNNTTPSSAGLNKLWGICDADGQRGNPVFSGDSFIQNEDLAKGYGSSPGRDGRGATVCIRWIFRLPLCVKRFPHWLHTYGFSPVWMRMCRFSEALLDNNLPHKAQELGGSPVWPARWWISSSWLANRSPQKLQSRLLATACGNTWLCFSGNSAPKWPGCLLSLPTTPAWFRDWVAWRRWSRSAWPSLPGRPAPSCIPRAAGTLSLGPLLKLRMPSWVMLGSRDSELRASSSDALKRVSGPSTTSRPSSPCPWTLTIRSSSLRLDMWEEPGASTCRPSVVAARCMLRSPKPSQSSVERKNKKKSKPKPRVDSPFPSGLLRGLEMLARARAKRLAARDALDLVWSRRENSSLLITFILVLSASRRAADPSENSWLISETAAFASTSMMDESCSSKVEPHGDMFIGMFSRDYRNCD</sequence>
<comment type="caution">
    <text evidence="2">The sequence shown here is derived from an EMBL/GenBank/DDBJ whole genome shotgun (WGS) entry which is preliminary data.</text>
</comment>
<dbReference type="AlphaFoldDB" id="A0AA47N8B7"/>
<proteinExistence type="predicted"/>
<keyword evidence="3" id="KW-1185">Reference proteome</keyword>
<evidence type="ECO:0008006" key="4">
    <source>
        <dbReference type="Google" id="ProtNLM"/>
    </source>
</evidence>
<evidence type="ECO:0000256" key="1">
    <source>
        <dbReference type="SAM" id="MobiDB-lite"/>
    </source>
</evidence>
<feature type="region of interest" description="Disordered" evidence="1">
    <location>
        <begin position="405"/>
        <end position="425"/>
    </location>
</feature>
<dbReference type="EMBL" id="JAOPHQ010000632">
    <property type="protein sequence ID" value="KAK0153760.1"/>
    <property type="molecule type" value="Genomic_DNA"/>
</dbReference>
<feature type="compositionally biased region" description="Low complexity" evidence="1">
    <location>
        <begin position="414"/>
        <end position="425"/>
    </location>
</feature>